<dbReference type="SMART" id="SM00530">
    <property type="entry name" value="HTH_XRE"/>
    <property type="match status" value="1"/>
</dbReference>
<evidence type="ECO:0000313" key="2">
    <source>
        <dbReference type="EMBL" id="RAW60765.1"/>
    </source>
</evidence>
<dbReference type="SUPFAM" id="SSF47413">
    <property type="entry name" value="lambda repressor-like DNA-binding domains"/>
    <property type="match status" value="1"/>
</dbReference>
<evidence type="ECO:0000259" key="1">
    <source>
        <dbReference type="PROSITE" id="PS50943"/>
    </source>
</evidence>
<name>A0A329UGR7_9FIRM</name>
<dbReference type="CDD" id="cd00093">
    <property type="entry name" value="HTH_XRE"/>
    <property type="match status" value="1"/>
</dbReference>
<sequence>MVSAVPFHLTFVLYKCIIIHQLQRFKLFEHQLMDFVRIHKMTTENLYDSIALAENIKIQAKARNIQLKDMYAELGMSKGVLSNLRTGRMIAADSLARIADYLDCSMDFLMGRTVDPAVQRMELTDEERQKVTDFLQFILSQRK</sequence>
<dbReference type="InterPro" id="IPR010982">
    <property type="entry name" value="Lambda_DNA-bd_dom_sf"/>
</dbReference>
<dbReference type="AlphaFoldDB" id="A0A329UGR7"/>
<protein>
    <recommendedName>
        <fullName evidence="1">HTH cro/C1-type domain-containing protein</fullName>
    </recommendedName>
</protein>
<dbReference type="Proteomes" id="UP000251281">
    <property type="component" value="Unassembled WGS sequence"/>
</dbReference>
<feature type="domain" description="HTH cro/C1-type" evidence="1">
    <location>
        <begin position="56"/>
        <end position="109"/>
    </location>
</feature>
<dbReference type="InterPro" id="IPR001387">
    <property type="entry name" value="Cro/C1-type_HTH"/>
</dbReference>
<dbReference type="Pfam" id="PF13443">
    <property type="entry name" value="HTH_26"/>
    <property type="match status" value="1"/>
</dbReference>
<gene>
    <name evidence="2" type="ORF">C4N24_01265</name>
</gene>
<dbReference type="PROSITE" id="PS50943">
    <property type="entry name" value="HTH_CROC1"/>
    <property type="match status" value="1"/>
</dbReference>
<comment type="caution">
    <text evidence="2">The sequence shown here is derived from an EMBL/GenBank/DDBJ whole genome shotgun (WGS) entry which is preliminary data.</text>
</comment>
<dbReference type="EMBL" id="PRLD01000001">
    <property type="protein sequence ID" value="RAW60765.1"/>
    <property type="molecule type" value="Genomic_DNA"/>
</dbReference>
<dbReference type="Gene3D" id="1.10.260.40">
    <property type="entry name" value="lambda repressor-like DNA-binding domains"/>
    <property type="match status" value="1"/>
</dbReference>
<evidence type="ECO:0000313" key="3">
    <source>
        <dbReference type="Proteomes" id="UP000251281"/>
    </source>
</evidence>
<accession>A0A329UGR7</accession>
<organism evidence="2 3">
    <name type="scientific">Faecalibacterium prausnitzii</name>
    <dbReference type="NCBI Taxonomy" id="853"/>
    <lineage>
        <taxon>Bacteria</taxon>
        <taxon>Bacillati</taxon>
        <taxon>Bacillota</taxon>
        <taxon>Clostridia</taxon>
        <taxon>Eubacteriales</taxon>
        <taxon>Oscillospiraceae</taxon>
        <taxon>Faecalibacterium</taxon>
    </lineage>
</organism>
<dbReference type="GO" id="GO:0003677">
    <property type="term" value="F:DNA binding"/>
    <property type="evidence" value="ECO:0007669"/>
    <property type="project" value="InterPro"/>
</dbReference>
<reference evidence="2 3" key="1">
    <citation type="submission" date="2018-02" db="EMBL/GenBank/DDBJ databases">
        <title>Complete genome sequencing of Faecalibacterium prausnitzii strains isolated from the human gut.</title>
        <authorList>
            <person name="Fitzgerald B.C."/>
            <person name="Shkoporov A.N."/>
            <person name="Ross P.R."/>
            <person name="Hill C."/>
        </authorList>
    </citation>
    <scope>NUCLEOTIDE SEQUENCE [LARGE SCALE GENOMIC DNA]</scope>
    <source>
        <strain evidence="2 3">APC923/51-1</strain>
    </source>
</reference>
<proteinExistence type="predicted"/>